<accession>A0A084UDP8</accession>
<keyword evidence="2" id="KW-0233">DNA recombination</keyword>
<dbReference type="Proteomes" id="UP000053675">
    <property type="component" value="Unassembled WGS sequence"/>
</dbReference>
<dbReference type="InterPro" id="IPR002104">
    <property type="entry name" value="Integrase_catalytic"/>
</dbReference>
<organism evidence="4 5">
    <name type="scientific">Nitratireductor basaltis</name>
    <dbReference type="NCBI Taxonomy" id="472175"/>
    <lineage>
        <taxon>Bacteria</taxon>
        <taxon>Pseudomonadati</taxon>
        <taxon>Pseudomonadota</taxon>
        <taxon>Alphaproteobacteria</taxon>
        <taxon>Hyphomicrobiales</taxon>
        <taxon>Phyllobacteriaceae</taxon>
        <taxon>Nitratireductor</taxon>
    </lineage>
</organism>
<dbReference type="AlphaFoldDB" id="A0A084UDP8"/>
<dbReference type="EMBL" id="JMQM01000001">
    <property type="protein sequence ID" value="KFB11084.1"/>
    <property type="molecule type" value="Genomic_DNA"/>
</dbReference>
<dbReference type="STRING" id="472175.EL18_02126"/>
<dbReference type="InterPro" id="IPR050090">
    <property type="entry name" value="Tyrosine_recombinase_XerCD"/>
</dbReference>
<dbReference type="GO" id="GO:0006310">
    <property type="term" value="P:DNA recombination"/>
    <property type="evidence" value="ECO:0007669"/>
    <property type="project" value="UniProtKB-KW"/>
</dbReference>
<dbReference type="Pfam" id="PF00589">
    <property type="entry name" value="Phage_integrase"/>
    <property type="match status" value="1"/>
</dbReference>
<dbReference type="PROSITE" id="PS51898">
    <property type="entry name" value="TYR_RECOMBINASE"/>
    <property type="match status" value="1"/>
</dbReference>
<keyword evidence="5" id="KW-1185">Reference proteome</keyword>
<dbReference type="PANTHER" id="PTHR30349:SF64">
    <property type="entry name" value="PROPHAGE INTEGRASE INTD-RELATED"/>
    <property type="match status" value="1"/>
</dbReference>
<evidence type="ECO:0000313" key="4">
    <source>
        <dbReference type="EMBL" id="KFB11084.1"/>
    </source>
</evidence>
<comment type="caution">
    <text evidence="4">The sequence shown here is derived from an EMBL/GenBank/DDBJ whole genome shotgun (WGS) entry which is preliminary data.</text>
</comment>
<evidence type="ECO:0000256" key="2">
    <source>
        <dbReference type="ARBA" id="ARBA00023172"/>
    </source>
</evidence>
<reference evidence="4 5" key="1">
    <citation type="submission" date="2014-05" db="EMBL/GenBank/DDBJ databases">
        <title>Draft Genome Sequence of Nitratireductor basaltis Strain UMTGB225, A Marine Bacterium Isolated from Green Barrel Tunicate.</title>
        <authorList>
            <person name="Gan H.Y."/>
        </authorList>
    </citation>
    <scope>NUCLEOTIDE SEQUENCE [LARGE SCALE GENOMIC DNA]</scope>
    <source>
        <strain evidence="4 5">UMTGB225</strain>
    </source>
</reference>
<evidence type="ECO:0000256" key="1">
    <source>
        <dbReference type="ARBA" id="ARBA00022908"/>
    </source>
</evidence>
<dbReference type="eggNOG" id="COG0582">
    <property type="taxonomic scope" value="Bacteria"/>
</dbReference>
<feature type="domain" description="Tyr recombinase" evidence="3">
    <location>
        <begin position="161"/>
        <end position="335"/>
    </location>
</feature>
<proteinExistence type="predicted"/>
<protein>
    <submittedName>
        <fullName evidence="4">Phage integrase</fullName>
    </submittedName>
</protein>
<sequence length="346" mass="39195">MPLKLIDPKPGKTPNYYIRGTYLGCYVDESTGTSNKAVARQIIKAKREAIERGELQSRRQLKQEPTFLSAAISYMSAGGERRFIGEYDEERRQWKGLIAVLGETLLKDLDQQTIDSAAALLYPNASAATRNRQVYTPVSAILRHAGVEMRLRRPKGAQGKQRLDWLQPEQAERIFAAAEKIDEEFAAFLIFLCYTGCRLSDALKLTCDRLALAESFAFFEETKNDEPRAVHLPPIVVTALANLPRGMERGKQTVFRFRKNGHLYNLLKRVKAKAGEDVAFVTFHTFSHTWATWMRRYAGLDTRGLVGTGRWKDLKSAARYEHVVVSEESMKANLLPTPKRKRNKAG</sequence>
<name>A0A084UDP8_9HYPH</name>
<dbReference type="SUPFAM" id="SSF56349">
    <property type="entry name" value="DNA breaking-rejoining enzymes"/>
    <property type="match status" value="1"/>
</dbReference>
<dbReference type="GO" id="GO:0003677">
    <property type="term" value="F:DNA binding"/>
    <property type="evidence" value="ECO:0007669"/>
    <property type="project" value="InterPro"/>
</dbReference>
<evidence type="ECO:0000259" key="3">
    <source>
        <dbReference type="PROSITE" id="PS51898"/>
    </source>
</evidence>
<dbReference type="GO" id="GO:0015074">
    <property type="term" value="P:DNA integration"/>
    <property type="evidence" value="ECO:0007669"/>
    <property type="project" value="UniProtKB-KW"/>
</dbReference>
<dbReference type="CDD" id="cd00796">
    <property type="entry name" value="INT_Rci_Hp1_C"/>
    <property type="match status" value="1"/>
</dbReference>
<dbReference type="InterPro" id="IPR013762">
    <property type="entry name" value="Integrase-like_cat_sf"/>
</dbReference>
<dbReference type="Gene3D" id="1.10.443.10">
    <property type="entry name" value="Intergrase catalytic core"/>
    <property type="match status" value="1"/>
</dbReference>
<evidence type="ECO:0000313" key="5">
    <source>
        <dbReference type="Proteomes" id="UP000053675"/>
    </source>
</evidence>
<dbReference type="InterPro" id="IPR011010">
    <property type="entry name" value="DNA_brk_join_enz"/>
</dbReference>
<dbReference type="OrthoDB" id="7216962at2"/>
<dbReference type="PATRIC" id="fig|472175.3.peg.2115"/>
<keyword evidence="1" id="KW-0229">DNA integration</keyword>
<dbReference type="PANTHER" id="PTHR30349">
    <property type="entry name" value="PHAGE INTEGRASE-RELATED"/>
    <property type="match status" value="1"/>
</dbReference>
<gene>
    <name evidence="4" type="ORF">EL18_02126</name>
</gene>